<dbReference type="Pfam" id="PF20939">
    <property type="entry name" value="MsrA_helical"/>
    <property type="match status" value="1"/>
</dbReference>
<dbReference type="PANTHER" id="PTHR42799">
    <property type="entry name" value="MITOCHONDRIAL PEPTIDE METHIONINE SULFOXIDE REDUCTASE"/>
    <property type="match status" value="1"/>
</dbReference>
<dbReference type="EC" id="1.8.4.11" evidence="2"/>
<dbReference type="NCBIfam" id="TIGR00401">
    <property type="entry name" value="msrA"/>
    <property type="match status" value="1"/>
</dbReference>
<evidence type="ECO:0000259" key="6">
    <source>
        <dbReference type="Pfam" id="PF01625"/>
    </source>
</evidence>
<dbReference type="Proteomes" id="UP001152759">
    <property type="component" value="Chromosome 4"/>
</dbReference>
<dbReference type="EMBL" id="OU963865">
    <property type="protein sequence ID" value="CAH0388683.1"/>
    <property type="molecule type" value="Genomic_DNA"/>
</dbReference>
<dbReference type="InterPro" id="IPR002569">
    <property type="entry name" value="Met_Sox_Rdtase_MsrA_dom"/>
</dbReference>
<proteinExistence type="inferred from homology"/>
<evidence type="ECO:0000313" key="9">
    <source>
        <dbReference type="Proteomes" id="UP001152759"/>
    </source>
</evidence>
<feature type="domain" description="Peptide methionine sulphoxide reductase MsrA" evidence="6">
    <location>
        <begin position="35"/>
        <end position="168"/>
    </location>
</feature>
<dbReference type="InterPro" id="IPR050162">
    <property type="entry name" value="MsrA_MetSO_reductase"/>
</dbReference>
<dbReference type="PANTHER" id="PTHR42799:SF13">
    <property type="entry name" value="PEPTIDE METHIONINE SULFOXIDE REDUCTASE"/>
    <property type="match status" value="1"/>
</dbReference>
<dbReference type="Gene3D" id="3.30.1060.10">
    <property type="entry name" value="Peptide methionine sulphoxide reductase MsrA"/>
    <property type="match status" value="1"/>
</dbReference>
<evidence type="ECO:0000256" key="5">
    <source>
        <dbReference type="ARBA" id="ARBA00030643"/>
    </source>
</evidence>
<name>A0A9P0AB00_BEMTA</name>
<sequence length="238" mass="26837">MFPRIFSKFITSFTKKPTSRIMAPLLHEVDTPTKEATFGMACFWAPDCLFGATPGVIRTKVGYTGGSKGTPSYHNLSDHTEAIHIEYDPKEIDYSTLLKLFWENHNPSARMKLQYTSMIWYHDNEQKELAESTLKEQENKHKLPIVTKIAPASTFYDAEDYHQKYRLQGHPWLCEAIGMKSGAKLKNSHLAARLNGYVIGCGGVNQFNAEVGKLGLDEKTADYVRKLVIKNEGNGLTC</sequence>
<protein>
    <recommendedName>
        <fullName evidence="2">peptide-methionine (S)-S-oxide reductase</fullName>
        <ecNumber evidence="2">1.8.4.11</ecNumber>
    </recommendedName>
    <alternativeName>
        <fullName evidence="5">Peptide-methionine (S)-S-oxide reductase</fullName>
    </alternativeName>
    <alternativeName>
        <fullName evidence="4">Protein-methionine-S-oxide reductase</fullName>
    </alternativeName>
</protein>
<dbReference type="KEGG" id="btab:109036680"/>
<dbReference type="HAMAP" id="MF_01401">
    <property type="entry name" value="MsrA"/>
    <property type="match status" value="1"/>
</dbReference>
<feature type="domain" description="Selenoprotein methionine sulfoxide reductase A helical" evidence="7">
    <location>
        <begin position="184"/>
        <end position="226"/>
    </location>
</feature>
<dbReference type="SUPFAM" id="SSF55068">
    <property type="entry name" value="Peptide methionine sulfoxide reductase"/>
    <property type="match status" value="1"/>
</dbReference>
<accession>A0A9P0AB00</accession>
<dbReference type="InterPro" id="IPR049006">
    <property type="entry name" value="MsrA_helical"/>
</dbReference>
<evidence type="ECO:0000313" key="8">
    <source>
        <dbReference type="EMBL" id="CAH0388683.1"/>
    </source>
</evidence>
<evidence type="ECO:0000256" key="3">
    <source>
        <dbReference type="ARBA" id="ARBA00023002"/>
    </source>
</evidence>
<dbReference type="InterPro" id="IPR036509">
    <property type="entry name" value="Met_Sox_Rdtase_MsrA_sf"/>
</dbReference>
<evidence type="ECO:0000256" key="4">
    <source>
        <dbReference type="ARBA" id="ARBA00030273"/>
    </source>
</evidence>
<keyword evidence="9" id="KW-1185">Reference proteome</keyword>
<dbReference type="GO" id="GO:0034599">
    <property type="term" value="P:cellular response to oxidative stress"/>
    <property type="evidence" value="ECO:0007669"/>
    <property type="project" value="TreeGrafter"/>
</dbReference>
<dbReference type="GO" id="GO:0005737">
    <property type="term" value="C:cytoplasm"/>
    <property type="evidence" value="ECO:0007669"/>
    <property type="project" value="TreeGrafter"/>
</dbReference>
<reference evidence="8" key="1">
    <citation type="submission" date="2021-12" db="EMBL/GenBank/DDBJ databases">
        <authorList>
            <person name="King R."/>
        </authorList>
    </citation>
    <scope>NUCLEOTIDE SEQUENCE</scope>
</reference>
<comment type="similarity">
    <text evidence="1">Belongs to the MsrA Met sulfoxide reductase family.</text>
</comment>
<organism evidence="8 9">
    <name type="scientific">Bemisia tabaci</name>
    <name type="common">Sweetpotato whitefly</name>
    <name type="synonym">Aleurodes tabaci</name>
    <dbReference type="NCBI Taxonomy" id="7038"/>
    <lineage>
        <taxon>Eukaryota</taxon>
        <taxon>Metazoa</taxon>
        <taxon>Ecdysozoa</taxon>
        <taxon>Arthropoda</taxon>
        <taxon>Hexapoda</taxon>
        <taxon>Insecta</taxon>
        <taxon>Pterygota</taxon>
        <taxon>Neoptera</taxon>
        <taxon>Paraneoptera</taxon>
        <taxon>Hemiptera</taxon>
        <taxon>Sternorrhyncha</taxon>
        <taxon>Aleyrodoidea</taxon>
        <taxon>Aleyrodidae</taxon>
        <taxon>Aleyrodinae</taxon>
        <taxon>Bemisia</taxon>
    </lineage>
</organism>
<dbReference type="Pfam" id="PF01625">
    <property type="entry name" value="PMSR"/>
    <property type="match status" value="1"/>
</dbReference>
<keyword evidence="3" id="KW-0560">Oxidoreductase</keyword>
<evidence type="ECO:0000259" key="7">
    <source>
        <dbReference type="Pfam" id="PF20939"/>
    </source>
</evidence>
<gene>
    <name evidence="8" type="ORF">BEMITA_LOCUS7584</name>
</gene>
<evidence type="ECO:0000256" key="1">
    <source>
        <dbReference type="ARBA" id="ARBA00005591"/>
    </source>
</evidence>
<dbReference type="OrthoDB" id="77405at2759"/>
<dbReference type="AlphaFoldDB" id="A0A9P0AB00"/>
<dbReference type="GO" id="GO:0008113">
    <property type="term" value="F:peptide-methionine (S)-S-oxide reductase activity"/>
    <property type="evidence" value="ECO:0007669"/>
    <property type="project" value="UniProtKB-EC"/>
</dbReference>
<evidence type="ECO:0000256" key="2">
    <source>
        <dbReference type="ARBA" id="ARBA00012502"/>
    </source>
</evidence>
<dbReference type="FunFam" id="3.30.1060.10:FF:000004">
    <property type="entry name" value="Peptide methionine sulfoxide reductase A5"/>
    <property type="match status" value="1"/>
</dbReference>